<dbReference type="Pfam" id="PF01032">
    <property type="entry name" value="FecCD"/>
    <property type="match status" value="1"/>
</dbReference>
<dbReference type="EMBL" id="DMCX01000013">
    <property type="protein sequence ID" value="HAF07176.1"/>
    <property type="molecule type" value="Genomic_DNA"/>
</dbReference>
<accession>A0A348MJF0</accession>
<feature type="transmembrane region" description="Helical" evidence="8">
    <location>
        <begin position="100"/>
        <end position="119"/>
    </location>
</feature>
<dbReference type="InterPro" id="IPR000522">
    <property type="entry name" value="ABC_transptr_permease_BtuC"/>
</dbReference>
<keyword evidence="5 8" id="KW-0812">Transmembrane</keyword>
<dbReference type="CDD" id="cd06550">
    <property type="entry name" value="TM_ABC_iron-siderophores_like"/>
    <property type="match status" value="1"/>
</dbReference>
<dbReference type="PANTHER" id="PTHR30472">
    <property type="entry name" value="FERRIC ENTEROBACTIN TRANSPORT SYSTEM PERMEASE PROTEIN"/>
    <property type="match status" value="1"/>
</dbReference>
<name>A0A348MJF0_UNCW3</name>
<keyword evidence="6 8" id="KW-1133">Transmembrane helix</keyword>
<feature type="transmembrane region" description="Helical" evidence="8">
    <location>
        <begin position="43"/>
        <end position="63"/>
    </location>
</feature>
<evidence type="ECO:0000256" key="8">
    <source>
        <dbReference type="SAM" id="Phobius"/>
    </source>
</evidence>
<dbReference type="Gene3D" id="1.10.3470.10">
    <property type="entry name" value="ABC transporter involved in vitamin B12 uptake, BtuC"/>
    <property type="match status" value="1"/>
</dbReference>
<evidence type="ECO:0000256" key="3">
    <source>
        <dbReference type="ARBA" id="ARBA00022448"/>
    </source>
</evidence>
<dbReference type="GO" id="GO:0033214">
    <property type="term" value="P:siderophore-iron import into cell"/>
    <property type="evidence" value="ECO:0007669"/>
    <property type="project" value="TreeGrafter"/>
</dbReference>
<feature type="transmembrane region" description="Helical" evidence="8">
    <location>
        <begin position="290"/>
        <end position="310"/>
    </location>
</feature>
<dbReference type="PANTHER" id="PTHR30472:SF18">
    <property type="entry name" value="IRON(III) DICITRATE ABC TRANSPORTER,PERMEASE PROTEIN"/>
    <property type="match status" value="1"/>
</dbReference>
<evidence type="ECO:0000313" key="10">
    <source>
        <dbReference type="Proteomes" id="UP000262454"/>
    </source>
</evidence>
<evidence type="ECO:0000256" key="2">
    <source>
        <dbReference type="ARBA" id="ARBA00007935"/>
    </source>
</evidence>
<feature type="transmembrane region" description="Helical" evidence="8">
    <location>
        <begin position="131"/>
        <end position="151"/>
    </location>
</feature>
<feature type="transmembrane region" description="Helical" evidence="8">
    <location>
        <begin position="222"/>
        <end position="253"/>
    </location>
</feature>
<organism evidence="9 10">
    <name type="scientific">candidate division WOR-3 bacterium</name>
    <dbReference type="NCBI Taxonomy" id="2052148"/>
    <lineage>
        <taxon>Bacteria</taxon>
        <taxon>Bacteria division WOR-3</taxon>
    </lineage>
</organism>
<protein>
    <recommendedName>
        <fullName evidence="11">Iron ABC transporter permease</fullName>
    </recommendedName>
</protein>
<evidence type="ECO:0008006" key="11">
    <source>
        <dbReference type="Google" id="ProtNLM"/>
    </source>
</evidence>
<proteinExistence type="inferred from homology"/>
<dbReference type="InterPro" id="IPR037294">
    <property type="entry name" value="ABC_BtuC-like"/>
</dbReference>
<feature type="transmembrane region" description="Helical" evidence="8">
    <location>
        <begin position="75"/>
        <end position="94"/>
    </location>
</feature>
<evidence type="ECO:0000256" key="4">
    <source>
        <dbReference type="ARBA" id="ARBA00022475"/>
    </source>
</evidence>
<keyword evidence="4" id="KW-1003">Cell membrane</keyword>
<dbReference type="GO" id="GO:0022857">
    <property type="term" value="F:transmembrane transporter activity"/>
    <property type="evidence" value="ECO:0007669"/>
    <property type="project" value="InterPro"/>
</dbReference>
<feature type="transmembrane region" description="Helical" evidence="8">
    <location>
        <begin position="7"/>
        <end position="23"/>
    </location>
</feature>
<dbReference type="Proteomes" id="UP000262454">
    <property type="component" value="Unassembled WGS sequence"/>
</dbReference>
<dbReference type="GO" id="GO:0005886">
    <property type="term" value="C:plasma membrane"/>
    <property type="evidence" value="ECO:0007669"/>
    <property type="project" value="UniProtKB-SubCell"/>
</dbReference>
<reference evidence="9 10" key="1">
    <citation type="journal article" date="2018" name="Nat. Biotechnol.">
        <title>A standardized bacterial taxonomy based on genome phylogeny substantially revises the tree of life.</title>
        <authorList>
            <person name="Parks D.H."/>
            <person name="Chuvochina M."/>
            <person name="Waite D.W."/>
            <person name="Rinke C."/>
            <person name="Skarshewski A."/>
            <person name="Chaumeil P.A."/>
            <person name="Hugenholtz P."/>
        </authorList>
    </citation>
    <scope>NUCLEOTIDE SEQUENCE [LARGE SCALE GENOMIC DNA]</scope>
    <source>
        <strain evidence="9">UBA7921</strain>
    </source>
</reference>
<keyword evidence="3" id="KW-0813">Transport</keyword>
<feature type="transmembrane region" description="Helical" evidence="8">
    <location>
        <begin position="265"/>
        <end position="284"/>
    </location>
</feature>
<gene>
    <name evidence="9" type="ORF">DCG82_02080</name>
</gene>
<comment type="similarity">
    <text evidence="2">Belongs to the binding-protein-dependent transport system permease family. FecCD subfamily.</text>
</comment>
<keyword evidence="7 8" id="KW-0472">Membrane</keyword>
<comment type="caution">
    <text evidence="9">The sequence shown here is derived from an EMBL/GenBank/DDBJ whole genome shotgun (WGS) entry which is preliminary data.</text>
</comment>
<comment type="subcellular location">
    <subcellularLocation>
        <location evidence="1">Cell membrane</location>
        <topology evidence="1">Multi-pass membrane protein</topology>
    </subcellularLocation>
</comment>
<dbReference type="SUPFAM" id="SSF81345">
    <property type="entry name" value="ABC transporter involved in vitamin B12 uptake, BtuC"/>
    <property type="match status" value="1"/>
</dbReference>
<evidence type="ECO:0000256" key="7">
    <source>
        <dbReference type="ARBA" id="ARBA00023136"/>
    </source>
</evidence>
<evidence type="ECO:0000256" key="5">
    <source>
        <dbReference type="ARBA" id="ARBA00022692"/>
    </source>
</evidence>
<dbReference type="AlphaFoldDB" id="A0A348MJF0"/>
<evidence type="ECO:0000256" key="1">
    <source>
        <dbReference type="ARBA" id="ARBA00004651"/>
    </source>
</evidence>
<feature type="transmembrane region" description="Helical" evidence="8">
    <location>
        <begin position="178"/>
        <end position="196"/>
    </location>
</feature>
<evidence type="ECO:0000313" key="9">
    <source>
        <dbReference type="EMBL" id="HAF07176.1"/>
    </source>
</evidence>
<evidence type="ECO:0000256" key="6">
    <source>
        <dbReference type="ARBA" id="ARBA00022989"/>
    </source>
</evidence>
<sequence>MFVKGKKLLIFLTFFLLTSFIYIDFKLSSFENDVKIEIIKLRIFRYLLVILSGMVLTSSGAVMQVLFKNPLLDPYVLGISGGGLFGFLLSSILFKGNLLISIFFSFFFSVLSALLSLSFSSNIKSDRKVSILISGLLVNILFSSFVILLSMFSKRDITFLFYALMGSFNHVFISKNLFLYISFFVTVILSTVFIIFKSKELDIMSIDEDIASTSGVNVKSNFFLILLIIIYQTSVIVSFVGMVGFVGIIIPNILRMAGILKNRDLILGSFLGGASLILVADFISKYSFSFEIPIGVVLSIFSLPFIFWIVKNNFE</sequence>